<feature type="compositionally biased region" description="Polar residues" evidence="1">
    <location>
        <begin position="88"/>
        <end position="97"/>
    </location>
</feature>
<name>A0A183F066_9BILA</name>
<feature type="compositionally biased region" description="Basic and acidic residues" evidence="1">
    <location>
        <begin position="71"/>
        <end position="85"/>
    </location>
</feature>
<feature type="compositionally biased region" description="Polar residues" evidence="1">
    <location>
        <begin position="46"/>
        <end position="57"/>
    </location>
</feature>
<evidence type="ECO:0000256" key="1">
    <source>
        <dbReference type="SAM" id="MobiDB-lite"/>
    </source>
</evidence>
<feature type="compositionally biased region" description="Basic residues" evidence="1">
    <location>
        <begin position="30"/>
        <end position="39"/>
    </location>
</feature>
<feature type="region of interest" description="Disordered" evidence="1">
    <location>
        <begin position="30"/>
        <end position="97"/>
    </location>
</feature>
<organism evidence="2">
    <name type="scientific">Gongylonema pulchrum</name>
    <dbReference type="NCBI Taxonomy" id="637853"/>
    <lineage>
        <taxon>Eukaryota</taxon>
        <taxon>Metazoa</taxon>
        <taxon>Ecdysozoa</taxon>
        <taxon>Nematoda</taxon>
        <taxon>Chromadorea</taxon>
        <taxon>Rhabditida</taxon>
        <taxon>Spirurina</taxon>
        <taxon>Spiruromorpha</taxon>
        <taxon>Spiruroidea</taxon>
        <taxon>Gongylonematidae</taxon>
        <taxon>Gongylonema</taxon>
    </lineage>
</organism>
<dbReference type="AlphaFoldDB" id="A0A183F066"/>
<accession>A0A183F066</accession>
<dbReference type="WBParaSite" id="GPUH_0002663701-mRNA-1">
    <property type="protein sequence ID" value="GPUH_0002663701-mRNA-1"/>
    <property type="gene ID" value="GPUH_0002663701"/>
</dbReference>
<reference evidence="2" key="1">
    <citation type="submission" date="2016-06" db="UniProtKB">
        <authorList>
            <consortium name="WormBaseParasite"/>
        </authorList>
    </citation>
    <scope>IDENTIFICATION</scope>
</reference>
<sequence length="97" mass="11529">LEQAKRSQRGNTQHQFGFTVRVELRHQWQRQHQAHHKRNLQMAPAQLTTRSLPSRQARSLVHIIRKRAQRQKSEPEDANQKEKPNARLRNQAQIKLS</sequence>
<proteinExistence type="predicted"/>
<protein>
    <submittedName>
        <fullName evidence="2">Ovule protein</fullName>
    </submittedName>
</protein>
<evidence type="ECO:0000313" key="2">
    <source>
        <dbReference type="WBParaSite" id="GPUH_0002663701-mRNA-1"/>
    </source>
</evidence>